<evidence type="ECO:0000313" key="4">
    <source>
        <dbReference type="Proteomes" id="UP000580568"/>
    </source>
</evidence>
<dbReference type="PANTHER" id="PTHR12526">
    <property type="entry name" value="GLYCOSYLTRANSFERASE"/>
    <property type="match status" value="1"/>
</dbReference>
<dbReference type="SUPFAM" id="SSF53756">
    <property type="entry name" value="UDP-Glycosyltransferase/glycogen phosphorylase"/>
    <property type="match status" value="1"/>
</dbReference>
<dbReference type="EMBL" id="BLZR01000001">
    <property type="protein sequence ID" value="GFP74198.1"/>
    <property type="molecule type" value="Genomic_DNA"/>
</dbReference>
<keyword evidence="4" id="KW-1185">Reference proteome</keyword>
<name>A0A6V8SGC2_9CLOT</name>
<proteinExistence type="predicted"/>
<gene>
    <name evidence="3" type="ORF">bsdtw1_00243</name>
</gene>
<evidence type="ECO:0000259" key="2">
    <source>
        <dbReference type="Pfam" id="PF13439"/>
    </source>
</evidence>
<dbReference type="AlphaFoldDB" id="A0A6V8SGC2"/>
<comment type="caution">
    <text evidence="3">The sequence shown here is derived from an EMBL/GenBank/DDBJ whole genome shotgun (WGS) entry which is preliminary data.</text>
</comment>
<dbReference type="Gene3D" id="3.40.50.2000">
    <property type="entry name" value="Glycogen Phosphorylase B"/>
    <property type="match status" value="2"/>
</dbReference>
<keyword evidence="3" id="KW-0808">Transferase</keyword>
<dbReference type="GO" id="GO:0016757">
    <property type="term" value="F:glycosyltransferase activity"/>
    <property type="evidence" value="ECO:0007669"/>
    <property type="project" value="InterPro"/>
</dbReference>
<dbReference type="InterPro" id="IPR028098">
    <property type="entry name" value="Glyco_trans_4-like_N"/>
</dbReference>
<evidence type="ECO:0000313" key="3">
    <source>
        <dbReference type="EMBL" id="GFP74198.1"/>
    </source>
</evidence>
<reference evidence="3 4" key="1">
    <citation type="submission" date="2020-07" db="EMBL/GenBank/DDBJ databases">
        <title>A new beta-1,3-glucan-decomposing anaerobic bacterium isolated from anoxic soil subjected to biological soil disinfestation.</title>
        <authorList>
            <person name="Ueki A."/>
            <person name="Tonouchi A."/>
        </authorList>
    </citation>
    <scope>NUCLEOTIDE SEQUENCE [LARGE SCALE GENOMIC DNA]</scope>
    <source>
        <strain evidence="3 4">TW1</strain>
    </source>
</reference>
<dbReference type="Pfam" id="PF00534">
    <property type="entry name" value="Glycos_transf_1"/>
    <property type="match status" value="1"/>
</dbReference>
<dbReference type="InterPro" id="IPR001296">
    <property type="entry name" value="Glyco_trans_1"/>
</dbReference>
<dbReference type="RefSeq" id="WP_183275772.1">
    <property type="nucleotide sequence ID" value="NZ_BLZR01000001.1"/>
</dbReference>
<dbReference type="CDD" id="cd03801">
    <property type="entry name" value="GT4_PimA-like"/>
    <property type="match status" value="1"/>
</dbReference>
<organism evidence="3 4">
    <name type="scientific">Clostridium fungisolvens</name>
    <dbReference type="NCBI Taxonomy" id="1604897"/>
    <lineage>
        <taxon>Bacteria</taxon>
        <taxon>Bacillati</taxon>
        <taxon>Bacillota</taxon>
        <taxon>Clostridia</taxon>
        <taxon>Eubacteriales</taxon>
        <taxon>Clostridiaceae</taxon>
        <taxon>Clostridium</taxon>
    </lineage>
</organism>
<feature type="domain" description="Glycosyl transferase family 1" evidence="1">
    <location>
        <begin position="184"/>
        <end position="341"/>
    </location>
</feature>
<sequence>MSEDIKDKNILYLAKTMDYGGTEKVILQLCENLKNDFNKIIVCSKGGIHMSKLAELGITHYEIGDYDDKSFANIFKTIVRLINIVRSENISIIHSHHRMATFYAKIISNFTRCKVVCTAHNTFNDRKIFTKFSLSNIDIVAVGENVKKNLTDYFELKPEKIEVIYNGISLENALSFEEVKEISEFKKKDFFVVGNIGRLSEQKGFKYFNEAISELIKQNKNIRFIIVGDGELKDELVDQCKFLNIEKYVKFLGFRRDISNIISQLDLVVLSSLWEGLPLTPIEAFSQRKTVIGTNVDGTPEIIKDGYNGLLVEARNSKQLSEAILKLYKNKEDINKYEKNAFDTYRNLFDLQTFTHNYRKFYLRVVNET</sequence>
<dbReference type="Proteomes" id="UP000580568">
    <property type="component" value="Unassembled WGS sequence"/>
</dbReference>
<protein>
    <submittedName>
        <fullName evidence="3">D-inositol-3-phosphate glycosyltransferase</fullName>
    </submittedName>
</protein>
<feature type="domain" description="Glycosyltransferase subfamily 4-like N-terminal" evidence="2">
    <location>
        <begin position="19"/>
        <end position="171"/>
    </location>
</feature>
<evidence type="ECO:0000259" key="1">
    <source>
        <dbReference type="Pfam" id="PF00534"/>
    </source>
</evidence>
<accession>A0A6V8SGC2</accession>
<dbReference type="PANTHER" id="PTHR12526:SF630">
    <property type="entry name" value="GLYCOSYLTRANSFERASE"/>
    <property type="match status" value="1"/>
</dbReference>
<dbReference type="Pfam" id="PF13439">
    <property type="entry name" value="Glyco_transf_4"/>
    <property type="match status" value="1"/>
</dbReference>